<name>A0ABT9Y5K1_9FIRM</name>
<accession>A0ABT9Y5K1</accession>
<organism evidence="1 2">
    <name type="scientific">Pectinatus haikarae</name>
    <dbReference type="NCBI Taxonomy" id="349096"/>
    <lineage>
        <taxon>Bacteria</taxon>
        <taxon>Bacillati</taxon>
        <taxon>Bacillota</taxon>
        <taxon>Negativicutes</taxon>
        <taxon>Selenomonadales</taxon>
        <taxon>Selenomonadaceae</taxon>
        <taxon>Pectinatus</taxon>
    </lineage>
</organism>
<comment type="caution">
    <text evidence="1">The sequence shown here is derived from an EMBL/GenBank/DDBJ whole genome shotgun (WGS) entry which is preliminary data.</text>
</comment>
<evidence type="ECO:0000313" key="2">
    <source>
        <dbReference type="Proteomes" id="UP001239167"/>
    </source>
</evidence>
<evidence type="ECO:0008006" key="3">
    <source>
        <dbReference type="Google" id="ProtNLM"/>
    </source>
</evidence>
<proteinExistence type="predicted"/>
<gene>
    <name evidence="1" type="ORF">J2S01_000152</name>
</gene>
<reference evidence="1 2" key="1">
    <citation type="submission" date="2023-07" db="EMBL/GenBank/DDBJ databases">
        <title>Genomic Encyclopedia of Type Strains, Phase IV (KMG-IV): sequencing the most valuable type-strain genomes for metagenomic binning, comparative biology and taxonomic classification.</title>
        <authorList>
            <person name="Goeker M."/>
        </authorList>
    </citation>
    <scope>NUCLEOTIDE SEQUENCE [LARGE SCALE GENOMIC DNA]</scope>
    <source>
        <strain evidence="1 2">DSM 16980</strain>
    </source>
</reference>
<dbReference type="EMBL" id="JAUSUE010000001">
    <property type="protein sequence ID" value="MDQ0202467.1"/>
    <property type="molecule type" value="Genomic_DNA"/>
</dbReference>
<dbReference type="InterPro" id="IPR021283">
    <property type="entry name" value="Phage_Wedge1"/>
</dbReference>
<dbReference type="RefSeq" id="WP_307222324.1">
    <property type="nucleotide sequence ID" value="NZ_CP116940.1"/>
</dbReference>
<keyword evidence="2" id="KW-1185">Reference proteome</keyword>
<dbReference type="Pfam" id="PF11041">
    <property type="entry name" value="Phage_Wedge1"/>
    <property type="match status" value="2"/>
</dbReference>
<dbReference type="Proteomes" id="UP001239167">
    <property type="component" value="Unassembled WGS sequence"/>
</dbReference>
<sequence>MALIDNYKDLITSQHRGKPKYIATLGALLKHSEDICSCAIYLSDYFDLDLAMGKQEDILGIIIGANRTLNFQPNKGLSPVLDNFAYRNLLKAKIAQNMWKGGINDLKKLWNILFGSGIIIQDNQDMTIDIVTIGSNFDQITKNMIQQGLIIPKPLSVGVNYYFSDDAVFGYDMETATIKGYDEANWMDPDPKDSFSYDKNDDENKMHGYDIGYWT</sequence>
<protein>
    <recommendedName>
        <fullName evidence="3">DUF2612 domain-containing protein</fullName>
    </recommendedName>
</protein>
<evidence type="ECO:0000313" key="1">
    <source>
        <dbReference type="EMBL" id="MDQ0202467.1"/>
    </source>
</evidence>